<dbReference type="SMART" id="SM00267">
    <property type="entry name" value="GGDEF"/>
    <property type="match status" value="1"/>
</dbReference>
<feature type="domain" description="GGDEF" evidence="5">
    <location>
        <begin position="522"/>
        <end position="655"/>
    </location>
</feature>
<feature type="region of interest" description="Disordered" evidence="3">
    <location>
        <begin position="651"/>
        <end position="680"/>
    </location>
</feature>
<dbReference type="PROSITE" id="PS50887">
    <property type="entry name" value="GGDEF"/>
    <property type="match status" value="1"/>
</dbReference>
<dbReference type="InterPro" id="IPR011623">
    <property type="entry name" value="7TMR_DISM_rcpt_extracell_dom1"/>
</dbReference>
<evidence type="ECO:0000256" key="4">
    <source>
        <dbReference type="SAM" id="Phobius"/>
    </source>
</evidence>
<keyword evidence="2" id="KW-0175">Coiled coil</keyword>
<feature type="transmembrane region" description="Helical" evidence="4">
    <location>
        <begin position="346"/>
        <end position="370"/>
    </location>
</feature>
<dbReference type="AlphaFoldDB" id="G2DYT0"/>
<dbReference type="InterPro" id="IPR052163">
    <property type="entry name" value="DGC-Regulatory_Protein"/>
</dbReference>
<evidence type="ECO:0000256" key="2">
    <source>
        <dbReference type="SAM" id="Coils"/>
    </source>
</evidence>
<evidence type="ECO:0000259" key="5">
    <source>
        <dbReference type="PROSITE" id="PS50887"/>
    </source>
</evidence>
<evidence type="ECO:0000256" key="1">
    <source>
        <dbReference type="ARBA" id="ARBA00001946"/>
    </source>
</evidence>
<feature type="transmembrane region" description="Helical" evidence="4">
    <location>
        <begin position="407"/>
        <end position="428"/>
    </location>
</feature>
<protein>
    <submittedName>
        <fullName evidence="6">Periplasmic/7TM domain sensor diguanylate cyclase</fullName>
    </submittedName>
</protein>
<dbReference type="PANTHER" id="PTHR46663:SF2">
    <property type="entry name" value="GGDEF DOMAIN-CONTAINING PROTEIN"/>
    <property type="match status" value="1"/>
</dbReference>
<feature type="transmembrane region" description="Helical" evidence="4">
    <location>
        <begin position="281"/>
        <end position="305"/>
    </location>
</feature>
<sequence length="680" mass="75334">MSLDDSHRDAPLKFVIPDHSAPNSRNRSPALPRARIDWTLPTLLLLWLLTSLTCARAWPSESTLLLDPHQERYDLATHVEYLEDPSGRLTFEEVQDATHAAAFRPVPGGSEINFGYSHSTYWLRFRLASPSSTPAQWWLEIAYFSLNHIRLYGPEGPPTITGYAYPFEQRPIAHRFFVLPIEVGAEPIDFYLQVRSSGSLTIPLHLWQPRAFTAETASSYGAISLYFGALAALLLYNLLLYLSLHEASYLLYVCFVASMACGQLALTGIGSQYLWSGWAHWNIAASDFGFSAAGLFGLWFVRRFLDTRRIMPRLDRLLLIVLSLFAFNLLYIVFHDLFTNEAPTALAAKVLSINSLPACLIGIAAGVIGLRRGRGGARFFLMAWAALLLGAALAAMRNFGWVPTNAFTAHMLQIGSALEMLLLSFALADRIHSERRAREEAQMEALIARQAMVDTLDQAASTLEERIAERTQELAQANRRLSDSECQLRQAAHSDPLTGLANRLLLDDRTEHALAAAQRDSQSVGLLLIDLDRFKPVNDLHGHAAGDAVLREVARRIQGAIRACDTVARIGGDEFVVLLERLYDTAGAIQVAEKLVTALSAPFQIGEQELTVGASIGIALYPEDAQSAKMLRQHADWSMYSAKRAGGGGYQLYSKATERHPSSPNDNRPRHEAQRSKKPA</sequence>
<dbReference type="InterPro" id="IPR011622">
    <property type="entry name" value="7TMR_DISM_rcpt_extracell_dom2"/>
</dbReference>
<feature type="transmembrane region" description="Helical" evidence="4">
    <location>
        <begin position="377"/>
        <end position="395"/>
    </location>
</feature>
<feature type="compositionally biased region" description="Basic and acidic residues" evidence="3">
    <location>
        <begin position="656"/>
        <end position="680"/>
    </location>
</feature>
<name>G2DYT0_9GAMM</name>
<evidence type="ECO:0000313" key="6">
    <source>
        <dbReference type="EMBL" id="EGV32707.1"/>
    </source>
</evidence>
<feature type="transmembrane region" description="Helical" evidence="4">
    <location>
        <begin position="249"/>
        <end position="275"/>
    </location>
</feature>
<dbReference type="Pfam" id="PF00990">
    <property type="entry name" value="GGDEF"/>
    <property type="match status" value="1"/>
</dbReference>
<proteinExistence type="predicted"/>
<dbReference type="GO" id="GO:0003824">
    <property type="term" value="F:catalytic activity"/>
    <property type="evidence" value="ECO:0007669"/>
    <property type="project" value="UniProtKB-ARBA"/>
</dbReference>
<comment type="cofactor">
    <cofactor evidence="1">
        <name>Mg(2+)</name>
        <dbReference type="ChEBI" id="CHEBI:18420"/>
    </cofactor>
</comment>
<dbReference type="STRING" id="765913.ThidrDRAFT_1192"/>
<keyword evidence="4" id="KW-1133">Transmembrane helix</keyword>
<comment type="caution">
    <text evidence="6">The sequence shown here is derived from an EMBL/GenBank/DDBJ whole genome shotgun (WGS) entry which is preliminary data.</text>
</comment>
<feature type="transmembrane region" description="Helical" evidence="4">
    <location>
        <begin position="317"/>
        <end position="334"/>
    </location>
</feature>
<dbReference type="Gene3D" id="2.60.40.2380">
    <property type="match status" value="1"/>
</dbReference>
<gene>
    <name evidence="6" type="ORF">ThidrDRAFT_1192</name>
</gene>
<dbReference type="EMBL" id="AFWT01000006">
    <property type="protein sequence ID" value="EGV32707.1"/>
    <property type="molecule type" value="Genomic_DNA"/>
</dbReference>
<dbReference type="Proteomes" id="UP000004200">
    <property type="component" value="Unassembled WGS sequence"/>
</dbReference>
<dbReference type="InterPro" id="IPR043128">
    <property type="entry name" value="Rev_trsase/Diguanyl_cyclase"/>
</dbReference>
<feature type="transmembrane region" description="Helical" evidence="4">
    <location>
        <begin position="220"/>
        <end position="242"/>
    </location>
</feature>
<reference evidence="6 7" key="1">
    <citation type="submission" date="2011-06" db="EMBL/GenBank/DDBJ databases">
        <title>The draft genome of Thiorhodococcus drewsii AZ1.</title>
        <authorList>
            <consortium name="US DOE Joint Genome Institute (JGI-PGF)"/>
            <person name="Lucas S."/>
            <person name="Han J."/>
            <person name="Lapidus A."/>
            <person name="Cheng J.-F."/>
            <person name="Goodwin L."/>
            <person name="Pitluck S."/>
            <person name="Peters L."/>
            <person name="Land M.L."/>
            <person name="Hauser L."/>
            <person name="Vogl K."/>
            <person name="Liu Z."/>
            <person name="Imhoff J."/>
            <person name="Thiel V."/>
            <person name="Frigaard N.-U."/>
            <person name="Bryant D.A."/>
            <person name="Woyke T.J."/>
        </authorList>
    </citation>
    <scope>NUCLEOTIDE SEQUENCE [LARGE SCALE GENOMIC DNA]</scope>
    <source>
        <strain evidence="6 7">AZ1</strain>
    </source>
</reference>
<evidence type="ECO:0000256" key="3">
    <source>
        <dbReference type="SAM" id="MobiDB-lite"/>
    </source>
</evidence>
<dbReference type="InterPro" id="IPR000160">
    <property type="entry name" value="GGDEF_dom"/>
</dbReference>
<accession>G2DYT0</accession>
<evidence type="ECO:0000313" key="7">
    <source>
        <dbReference type="Proteomes" id="UP000004200"/>
    </source>
</evidence>
<organism evidence="6 7">
    <name type="scientific">Thiorhodococcus drewsii AZ1</name>
    <dbReference type="NCBI Taxonomy" id="765913"/>
    <lineage>
        <taxon>Bacteria</taxon>
        <taxon>Pseudomonadati</taxon>
        <taxon>Pseudomonadota</taxon>
        <taxon>Gammaproteobacteria</taxon>
        <taxon>Chromatiales</taxon>
        <taxon>Chromatiaceae</taxon>
        <taxon>Thiorhodococcus</taxon>
    </lineage>
</organism>
<dbReference type="Gene3D" id="3.30.70.270">
    <property type="match status" value="1"/>
</dbReference>
<keyword evidence="4" id="KW-0812">Transmembrane</keyword>
<dbReference type="PANTHER" id="PTHR46663">
    <property type="entry name" value="DIGUANYLATE CYCLASE DGCT-RELATED"/>
    <property type="match status" value="1"/>
</dbReference>
<keyword evidence="4" id="KW-0472">Membrane</keyword>
<feature type="coiled-coil region" evidence="2">
    <location>
        <begin position="453"/>
        <end position="494"/>
    </location>
</feature>
<dbReference type="InterPro" id="IPR029787">
    <property type="entry name" value="Nucleotide_cyclase"/>
</dbReference>
<dbReference type="Pfam" id="PF07696">
    <property type="entry name" value="7TMR-DISMED2"/>
    <property type="match status" value="1"/>
</dbReference>
<dbReference type="SUPFAM" id="SSF55073">
    <property type="entry name" value="Nucleotide cyclase"/>
    <property type="match status" value="1"/>
</dbReference>
<dbReference type="Pfam" id="PF07695">
    <property type="entry name" value="7TMR-DISM_7TM"/>
    <property type="match status" value="1"/>
</dbReference>
<dbReference type="CDD" id="cd01949">
    <property type="entry name" value="GGDEF"/>
    <property type="match status" value="1"/>
</dbReference>
<dbReference type="NCBIfam" id="TIGR00254">
    <property type="entry name" value="GGDEF"/>
    <property type="match status" value="1"/>
</dbReference>
<keyword evidence="7" id="KW-1185">Reference proteome</keyword>
<dbReference type="FunFam" id="3.30.70.270:FF:000001">
    <property type="entry name" value="Diguanylate cyclase domain protein"/>
    <property type="match status" value="1"/>
</dbReference>
<dbReference type="eggNOG" id="COG2199">
    <property type="taxonomic scope" value="Bacteria"/>
</dbReference>